<keyword evidence="3" id="KW-1185">Reference proteome</keyword>
<accession>A0A1R1WZU4</accession>
<feature type="region of interest" description="Disordered" evidence="1">
    <location>
        <begin position="272"/>
        <end position="292"/>
    </location>
</feature>
<evidence type="ECO:0000256" key="1">
    <source>
        <dbReference type="SAM" id="MobiDB-lite"/>
    </source>
</evidence>
<dbReference type="AlphaFoldDB" id="A0A1R1WZU4"/>
<dbReference type="EMBL" id="LSSM01007542">
    <property type="protein sequence ID" value="OMJ07891.1"/>
    <property type="molecule type" value="Genomic_DNA"/>
</dbReference>
<feature type="region of interest" description="Disordered" evidence="1">
    <location>
        <begin position="131"/>
        <end position="211"/>
    </location>
</feature>
<feature type="compositionally biased region" description="Acidic residues" evidence="1">
    <location>
        <begin position="171"/>
        <end position="183"/>
    </location>
</feature>
<evidence type="ECO:0000313" key="2">
    <source>
        <dbReference type="EMBL" id="OMJ07891.1"/>
    </source>
</evidence>
<reference evidence="3" key="1">
    <citation type="submission" date="2017-01" db="EMBL/GenBank/DDBJ databases">
        <authorList>
            <person name="Wang Y."/>
            <person name="White M."/>
            <person name="Kvist S."/>
            <person name="Moncalvo J.-M."/>
        </authorList>
    </citation>
    <scope>NUCLEOTIDE SEQUENCE [LARGE SCALE GENOMIC DNA]</scope>
    <source>
        <strain evidence="3">ID-206-W2</strain>
    </source>
</reference>
<name>A0A1R1WZU4_9FUNG</name>
<organism evidence="2 3">
    <name type="scientific">Smittium culicis</name>
    <dbReference type="NCBI Taxonomy" id="133412"/>
    <lineage>
        <taxon>Eukaryota</taxon>
        <taxon>Fungi</taxon>
        <taxon>Fungi incertae sedis</taxon>
        <taxon>Zoopagomycota</taxon>
        <taxon>Kickxellomycotina</taxon>
        <taxon>Harpellomycetes</taxon>
        <taxon>Harpellales</taxon>
        <taxon>Legeriomycetaceae</taxon>
        <taxon>Smittium</taxon>
    </lineage>
</organism>
<dbReference type="OrthoDB" id="10391454at2759"/>
<proteinExistence type="predicted"/>
<protein>
    <submittedName>
        <fullName evidence="2">Uncharacterized protein</fullName>
    </submittedName>
</protein>
<evidence type="ECO:0000313" key="3">
    <source>
        <dbReference type="Proteomes" id="UP000187429"/>
    </source>
</evidence>
<gene>
    <name evidence="2" type="ORF">AYI69_g11278</name>
</gene>
<comment type="caution">
    <text evidence="2">The sequence shown here is derived from an EMBL/GenBank/DDBJ whole genome shotgun (WGS) entry which is preliminary data.</text>
</comment>
<feature type="compositionally biased region" description="Polar residues" evidence="1">
    <location>
        <begin position="152"/>
        <end position="163"/>
    </location>
</feature>
<feature type="compositionally biased region" description="Basic and acidic residues" evidence="1">
    <location>
        <begin position="136"/>
        <end position="151"/>
    </location>
</feature>
<feature type="compositionally biased region" description="Low complexity" evidence="1">
    <location>
        <begin position="283"/>
        <end position="292"/>
    </location>
</feature>
<sequence>MVLLVIKELKPPCEIKDVSALCNKDRNEYIPYGMKVLLRKNTIDTELLLFLDHEDGRINIFYRGCKKSYSYCKKDGNWKSECSTLKNVTSKKIFMNDMTKSSLKLSLPEQAMLGFSTPSASLSKHDALKNNTNKTWKHDTPKISGDDKYLTKNESSAKNPSTINRHRVSPDEDTESDVSGEEVEPQKTKSINKKIVESDDSQDSSSIAGSSSSIEIKKEYLALRSNIFESSEGNSTPSEHDVMAEKARLGKILEKEFMDYVSKVDCELQGSNLAGMDLDSDPPDQSSSDIEI</sequence>
<dbReference type="Proteomes" id="UP000187429">
    <property type="component" value="Unassembled WGS sequence"/>
</dbReference>